<dbReference type="InterPro" id="IPR018522">
    <property type="entry name" value="TopoIIA_CS"/>
</dbReference>
<keyword evidence="6 13" id="KW-0547">Nucleotide-binding</keyword>
<dbReference type="GO" id="GO:0003677">
    <property type="term" value="F:DNA binding"/>
    <property type="evidence" value="ECO:0007669"/>
    <property type="project" value="UniProtKB-UniRule"/>
</dbReference>
<dbReference type="InterPro" id="IPR013758">
    <property type="entry name" value="Topo_IIA_A/C_ab"/>
</dbReference>
<dbReference type="Pfam" id="PF16898">
    <property type="entry name" value="TOPRIM_C"/>
    <property type="match status" value="1"/>
</dbReference>
<evidence type="ECO:0000313" key="17">
    <source>
        <dbReference type="EMBL" id="RHY59852.1"/>
    </source>
</evidence>
<organism evidence="17 18">
    <name type="scientific">Aphanomyces astaci</name>
    <name type="common">Crayfish plague agent</name>
    <dbReference type="NCBI Taxonomy" id="112090"/>
    <lineage>
        <taxon>Eukaryota</taxon>
        <taxon>Sar</taxon>
        <taxon>Stramenopiles</taxon>
        <taxon>Oomycota</taxon>
        <taxon>Saprolegniomycetes</taxon>
        <taxon>Saprolegniales</taxon>
        <taxon>Verrucalvaceae</taxon>
        <taxon>Aphanomyces</taxon>
    </lineage>
</organism>
<evidence type="ECO:0000313" key="18">
    <source>
        <dbReference type="Proteomes" id="UP000283543"/>
    </source>
</evidence>
<dbReference type="EC" id="5.6.2.2" evidence="13"/>
<dbReference type="InterPro" id="IPR013757">
    <property type="entry name" value="Topo_IIA_A_a_sf"/>
</dbReference>
<dbReference type="InterPro" id="IPR013760">
    <property type="entry name" value="Topo_IIA-like_dom_sf"/>
</dbReference>
<comment type="caution">
    <text evidence="17">The sequence shown here is derived from an EMBL/GenBank/DDBJ whole genome shotgun (WGS) entry which is preliminary data.</text>
</comment>
<comment type="catalytic activity">
    <reaction evidence="1 12 13">
        <text>ATP-dependent breakage, passage and rejoining of double-stranded DNA.</text>
        <dbReference type="EC" id="5.6.2.2"/>
    </reaction>
</comment>
<dbReference type="GO" id="GO:0005524">
    <property type="term" value="F:ATP binding"/>
    <property type="evidence" value="ECO:0007669"/>
    <property type="project" value="UniProtKB-UniRule"/>
</dbReference>
<dbReference type="PANTHER" id="PTHR10169">
    <property type="entry name" value="DNA TOPOISOMERASE/GYRASE"/>
    <property type="match status" value="1"/>
</dbReference>
<sequence length="1237" mass="139261">MLRQLVRSSAAGRRHALRAIQKPHEAHILWHHRAALQPLSLRLLHATAPILRTDAIELVYQKKSPLEHVLLRPGMYIGSVESMKETMWVWNNQEKCMTQRANLEYTPALYKIFDEILVNAVDNKVRDDTMSRLDVTIHPGSSSSSDPPRISIFNDGKGIPVQFHKHEQVYVPELVLGHLLTGSNFDDATARLTGGRHGYGAKLTNIFSTEFTVDTGDAHTGLQYTQTWRHNMRERGDPVVVPYTGPNYTRITFVPDLKRFHVDSLTLDMQQVLEKRVVDVAGCLTNVSVSLNGEVVPLSGFQQYVQSYCPSIATDDDEEAAVLYTKVNRRWEVAVMPSDGGYSQVSFVNGMTTIRGGTHVQIVLDQLCRRGGDTVAARHRDLPPLQSSQIKPHLRLFVKALVENPTFDSQMKECLTSKPEFFGSNCILTERYIKQVLACGIVERVVGALKTKQRTALLKKVAKKSNTVQVPKLEDANWAGTSKAHKCTLILTEGDSAKALAVAGLSVVGRDAYGVFPLRGKFLNVRDATDTQLTKNAEFSHLCTILGLKLGLKYDTCAERATLRWEKNRLHRINTPINIMCRYGQVMLMTDQDHDGSHIKGLLLNLFHSFWPALLEANYVSAFLTPLLKVHPSVASKKPALPFFSMPEYDQWKADHPSVKHTVKYYKGLGTSTSKEGQEYFDALNDHRVEYTSTSPADGDALAMVFSKDRVADRKQWLRQSNPLDFVFERVASMSLGQFVHAELIQYSHADNIRSIPNVIDGLKPSQRKVLFACFRRHLVKEMKVAQLAGYCAEHTAYHHGEASLLSTIVNMAQDFVGSNNVPLLVPSGQFGTRLQGGKDAASARYIFTHLQPYTRLIFPAADEALLEYVHDDGVPVEPVYFVPILPMLLVNGADGIGTGWSTSVPSHHPIQVIDWLLARLMQPSDEWRGGNELEPWVKGFQGRVTSKPNGFGTEGVVRVVHDKKKSWTLAISELPVGKWIDDYKTFLWSLVAAKKVQTFTEHHTDRTVHFEVVVPVRIYIYICDRVQSRECKDDSDDDLAAGIDWTKWFKLESNLNTTNMHAFDSTNTLQKYQSSADILDAFYPVRLALYHRRKEYLVDELTRDLRRLTNRARFVQAMASHDSPLRVLWSSRPSKAQVVVLLQAEGFDSSQSFAKNHHDHDDADADGDGIQGYNYLLKTSFLQFTDENTTKFLAEVEAKRQELSRLEATSAVEMWRGELEALKAALLSADPQYHSK</sequence>
<dbReference type="InterPro" id="IPR001154">
    <property type="entry name" value="TopoII_euk"/>
</dbReference>
<dbReference type="PROSITE" id="PS52040">
    <property type="entry name" value="TOPO_IIA"/>
    <property type="match status" value="1"/>
</dbReference>
<comment type="cofactor">
    <cofactor evidence="3">
        <name>Mg(2+)</name>
        <dbReference type="ChEBI" id="CHEBI:18420"/>
    </cofactor>
</comment>
<dbReference type="FunFam" id="3.30.565.10:FF:000097">
    <property type="entry name" value="DNA topoisomerase 2"/>
    <property type="match status" value="1"/>
</dbReference>
<dbReference type="GO" id="GO:0046872">
    <property type="term" value="F:metal ion binding"/>
    <property type="evidence" value="ECO:0007669"/>
    <property type="project" value="UniProtKB-KW"/>
</dbReference>
<dbReference type="Pfam" id="PF01751">
    <property type="entry name" value="Toprim"/>
    <property type="match status" value="1"/>
</dbReference>
<evidence type="ECO:0000256" key="10">
    <source>
        <dbReference type="ARBA" id="ARBA00023125"/>
    </source>
</evidence>
<evidence type="ECO:0000256" key="1">
    <source>
        <dbReference type="ARBA" id="ARBA00000185"/>
    </source>
</evidence>
<dbReference type="InterPro" id="IPR014721">
    <property type="entry name" value="Ribsml_uS5_D2-typ_fold_subgr"/>
</dbReference>
<evidence type="ECO:0000256" key="7">
    <source>
        <dbReference type="ARBA" id="ARBA00022840"/>
    </source>
</evidence>
<keyword evidence="11 12" id="KW-0413">Isomerase</keyword>
<evidence type="ECO:0000256" key="6">
    <source>
        <dbReference type="ARBA" id="ARBA00022741"/>
    </source>
</evidence>
<dbReference type="InterPro" id="IPR020568">
    <property type="entry name" value="Ribosomal_Su5_D2-typ_SF"/>
</dbReference>
<comment type="similarity">
    <text evidence="4 13">Belongs to the type II topoisomerase family.</text>
</comment>
<evidence type="ECO:0000256" key="2">
    <source>
        <dbReference type="ARBA" id="ARBA00001913"/>
    </source>
</evidence>
<dbReference type="InterPro" id="IPR002205">
    <property type="entry name" value="Topo_IIA_dom_A"/>
</dbReference>
<reference evidence="17 18" key="1">
    <citation type="submission" date="2018-08" db="EMBL/GenBank/DDBJ databases">
        <title>Aphanomyces genome sequencing and annotation.</title>
        <authorList>
            <person name="Minardi D."/>
            <person name="Oidtmann B."/>
            <person name="Van Der Giezen M."/>
            <person name="Studholme D.J."/>
        </authorList>
    </citation>
    <scope>NUCLEOTIDE SEQUENCE [LARGE SCALE GENOMIC DNA]</scope>
    <source>
        <strain evidence="17 18">Si</strain>
    </source>
</reference>
<feature type="active site" description="O-(5'-phospho-DNA)-tyrosine intermediate" evidence="12">
    <location>
        <position position="846"/>
    </location>
</feature>
<evidence type="ECO:0000256" key="9">
    <source>
        <dbReference type="ARBA" id="ARBA00023029"/>
    </source>
</evidence>
<dbReference type="Gene3D" id="3.30.1360.40">
    <property type="match status" value="1"/>
</dbReference>
<evidence type="ECO:0000259" key="15">
    <source>
        <dbReference type="PROSITE" id="PS50880"/>
    </source>
</evidence>
<dbReference type="InterPro" id="IPR001241">
    <property type="entry name" value="Topo_IIA"/>
</dbReference>
<dbReference type="PRINTS" id="PR01158">
    <property type="entry name" value="TOPISMRASEII"/>
</dbReference>
<keyword evidence="7 13" id="KW-0067">ATP-binding</keyword>
<dbReference type="FunFam" id="3.40.50.670:FF:000001">
    <property type="entry name" value="DNA topoisomerase 2"/>
    <property type="match status" value="1"/>
</dbReference>
<comment type="subunit">
    <text evidence="13">Homodimer.</text>
</comment>
<gene>
    <name evidence="17" type="ORF">DYB34_007283</name>
</gene>
<dbReference type="Pfam" id="PF00521">
    <property type="entry name" value="DNA_topoisoIV"/>
    <property type="match status" value="1"/>
</dbReference>
<keyword evidence="8" id="KW-0460">Magnesium</keyword>
<dbReference type="EMBL" id="QUTB01004761">
    <property type="protein sequence ID" value="RHY59852.1"/>
    <property type="molecule type" value="Genomic_DNA"/>
</dbReference>
<dbReference type="InterPro" id="IPR036890">
    <property type="entry name" value="HATPase_C_sf"/>
</dbReference>
<evidence type="ECO:0000256" key="5">
    <source>
        <dbReference type="ARBA" id="ARBA00022723"/>
    </source>
</evidence>
<dbReference type="Gene3D" id="3.30.230.10">
    <property type="match status" value="1"/>
</dbReference>
<dbReference type="SMART" id="SM00434">
    <property type="entry name" value="TOP4c"/>
    <property type="match status" value="1"/>
</dbReference>
<dbReference type="Gene3D" id="3.90.199.10">
    <property type="entry name" value="Topoisomerase II, domain 5"/>
    <property type="match status" value="1"/>
</dbReference>
<dbReference type="SUPFAM" id="SSF55874">
    <property type="entry name" value="ATPase domain of HSP90 chaperone/DNA topoisomerase II/histidine kinase"/>
    <property type="match status" value="1"/>
</dbReference>
<dbReference type="PRINTS" id="PR00418">
    <property type="entry name" value="TPI2FAMILY"/>
</dbReference>
<dbReference type="GO" id="GO:0006265">
    <property type="term" value="P:DNA topological change"/>
    <property type="evidence" value="ECO:0007669"/>
    <property type="project" value="UniProtKB-UniRule"/>
</dbReference>
<proteinExistence type="inferred from homology"/>
<dbReference type="Pfam" id="PF02518">
    <property type="entry name" value="HATPase_c"/>
    <property type="match status" value="1"/>
</dbReference>
<dbReference type="InterPro" id="IPR006171">
    <property type="entry name" value="TOPRIM_dom"/>
</dbReference>
<evidence type="ECO:0000256" key="8">
    <source>
        <dbReference type="ARBA" id="ARBA00022842"/>
    </source>
</evidence>
<dbReference type="Proteomes" id="UP000283543">
    <property type="component" value="Unassembled WGS sequence"/>
</dbReference>
<feature type="domain" description="Topo IIA-type catalytic" evidence="16">
    <location>
        <begin position="756"/>
        <end position="1220"/>
    </location>
</feature>
<dbReference type="CDD" id="cd03481">
    <property type="entry name" value="TopoIIA_Trans_ScTopoIIA"/>
    <property type="match status" value="1"/>
</dbReference>
<protein>
    <recommendedName>
        <fullName evidence="13">DNA topoisomerase 2</fullName>
        <ecNumber evidence="13">5.6.2.2</ecNumber>
    </recommendedName>
</protein>
<dbReference type="VEuPathDB" id="FungiDB:H257_05360"/>
<dbReference type="InterPro" id="IPR003594">
    <property type="entry name" value="HATPase_dom"/>
</dbReference>
<dbReference type="PROSITE" id="PS50880">
    <property type="entry name" value="TOPRIM"/>
    <property type="match status" value="1"/>
</dbReference>
<accession>A0A3R6YWB1</accession>
<evidence type="ECO:0000259" key="16">
    <source>
        <dbReference type="PROSITE" id="PS52040"/>
    </source>
</evidence>
<evidence type="ECO:0000256" key="3">
    <source>
        <dbReference type="ARBA" id="ARBA00001946"/>
    </source>
</evidence>
<evidence type="ECO:0000256" key="12">
    <source>
        <dbReference type="PROSITE-ProRule" id="PRU01384"/>
    </source>
</evidence>
<dbReference type="Gene3D" id="3.40.50.670">
    <property type="match status" value="1"/>
</dbReference>
<dbReference type="InterPro" id="IPR050634">
    <property type="entry name" value="DNA_Topoisomerase_II"/>
</dbReference>
<dbReference type="PROSITE" id="PS00177">
    <property type="entry name" value="TOPOISOMERASE_II"/>
    <property type="match status" value="1"/>
</dbReference>
<dbReference type="Gene3D" id="3.30.1490.30">
    <property type="match status" value="1"/>
</dbReference>
<dbReference type="Gene3D" id="3.30.565.10">
    <property type="entry name" value="Histidine kinase-like ATPase, C-terminal domain"/>
    <property type="match status" value="1"/>
</dbReference>
<dbReference type="Gene3D" id="1.10.268.10">
    <property type="entry name" value="Topoisomerase, domain 3"/>
    <property type="match status" value="1"/>
</dbReference>
<feature type="domain" description="Toprim" evidence="15">
    <location>
        <begin position="487"/>
        <end position="622"/>
    </location>
</feature>
<comment type="function">
    <text evidence="13">Control of topological states of DNA by transient breakage and subsequent rejoining of DNA strands. Topoisomerase II makes double-strand breaks.</text>
</comment>
<dbReference type="InterPro" id="IPR013506">
    <property type="entry name" value="Topo_IIA_bsu_dom2"/>
</dbReference>
<evidence type="ECO:0000256" key="14">
    <source>
        <dbReference type="SAM" id="Coils"/>
    </source>
</evidence>
<dbReference type="Pfam" id="PF00204">
    <property type="entry name" value="DNA_gyraseB"/>
    <property type="match status" value="1"/>
</dbReference>
<dbReference type="SUPFAM" id="SSF56719">
    <property type="entry name" value="Type II DNA topoisomerase"/>
    <property type="match status" value="1"/>
</dbReference>
<dbReference type="InterPro" id="IPR031660">
    <property type="entry name" value="TOPRIM_C"/>
</dbReference>
<dbReference type="SMART" id="SM00433">
    <property type="entry name" value="TOP2c"/>
    <property type="match status" value="1"/>
</dbReference>
<dbReference type="InterPro" id="IPR013759">
    <property type="entry name" value="Topo_IIA_B_C"/>
</dbReference>
<dbReference type="FunFam" id="3.90.199.10:FF:000002">
    <property type="entry name" value="DNA topoisomerase 2"/>
    <property type="match status" value="1"/>
</dbReference>
<keyword evidence="14" id="KW-0175">Coiled coil</keyword>
<keyword evidence="10 12" id="KW-0238">DNA-binding</keyword>
<evidence type="ECO:0000256" key="4">
    <source>
        <dbReference type="ARBA" id="ARBA00011080"/>
    </source>
</evidence>
<dbReference type="GO" id="GO:0000712">
    <property type="term" value="P:resolution of meiotic recombination intermediates"/>
    <property type="evidence" value="ECO:0007669"/>
    <property type="project" value="TreeGrafter"/>
</dbReference>
<dbReference type="GO" id="GO:0003918">
    <property type="term" value="F:DNA topoisomerase type II (double strand cut, ATP-hydrolyzing) activity"/>
    <property type="evidence" value="ECO:0007669"/>
    <property type="project" value="UniProtKB-UniRule"/>
</dbReference>
<feature type="coiled-coil region" evidence="14">
    <location>
        <begin position="1092"/>
        <end position="1119"/>
    </location>
</feature>
<evidence type="ECO:0000256" key="13">
    <source>
        <dbReference type="RuleBase" id="RU362094"/>
    </source>
</evidence>
<evidence type="ECO:0000256" key="11">
    <source>
        <dbReference type="ARBA" id="ARBA00023235"/>
    </source>
</evidence>
<dbReference type="SUPFAM" id="SSF54211">
    <property type="entry name" value="Ribosomal protein S5 domain 2-like"/>
    <property type="match status" value="1"/>
</dbReference>
<name>A0A3R6YWB1_APHAT</name>
<keyword evidence="9 12" id="KW-0799">Topoisomerase</keyword>
<dbReference type="GO" id="GO:0005634">
    <property type="term" value="C:nucleus"/>
    <property type="evidence" value="ECO:0007669"/>
    <property type="project" value="TreeGrafter"/>
</dbReference>
<dbReference type="PANTHER" id="PTHR10169:SF38">
    <property type="entry name" value="DNA TOPOISOMERASE 2"/>
    <property type="match status" value="1"/>
</dbReference>
<comment type="cofactor">
    <cofactor evidence="2">
        <name>Ca(2+)</name>
        <dbReference type="ChEBI" id="CHEBI:29108"/>
    </cofactor>
</comment>
<dbReference type="AlphaFoldDB" id="A0A3R6YWB1"/>
<keyword evidence="5" id="KW-0479">Metal-binding</keyword>
<dbReference type="GO" id="GO:0000819">
    <property type="term" value="P:sister chromatid segregation"/>
    <property type="evidence" value="ECO:0007669"/>
    <property type="project" value="TreeGrafter"/>
</dbReference>